<feature type="transmembrane region" description="Helical" evidence="1">
    <location>
        <begin position="78"/>
        <end position="104"/>
    </location>
</feature>
<comment type="caution">
    <text evidence="2">The sequence shown here is derived from an EMBL/GenBank/DDBJ whole genome shotgun (WGS) entry which is preliminary data.</text>
</comment>
<keyword evidence="1" id="KW-0472">Membrane</keyword>
<keyword evidence="1" id="KW-1133">Transmembrane helix</keyword>
<organism evidence="2 3">
    <name type="scientific">Candidatus Companilactobacillus pullicola</name>
    <dbReference type="NCBI Taxonomy" id="2838523"/>
    <lineage>
        <taxon>Bacteria</taxon>
        <taxon>Bacillati</taxon>
        <taxon>Bacillota</taxon>
        <taxon>Bacilli</taxon>
        <taxon>Lactobacillales</taxon>
        <taxon>Lactobacillaceae</taxon>
        <taxon>Companilactobacillus</taxon>
    </lineage>
</organism>
<reference evidence="2" key="2">
    <citation type="submission" date="2021-04" db="EMBL/GenBank/DDBJ databases">
        <authorList>
            <person name="Gilroy R."/>
        </authorList>
    </citation>
    <scope>NUCLEOTIDE SEQUENCE</scope>
    <source>
        <strain evidence="2">3204</strain>
    </source>
</reference>
<protein>
    <submittedName>
        <fullName evidence="2">Uncharacterized protein</fullName>
    </submittedName>
</protein>
<feature type="transmembrane region" description="Helical" evidence="1">
    <location>
        <begin position="6"/>
        <end position="24"/>
    </location>
</feature>
<dbReference type="EMBL" id="DXCM01000023">
    <property type="protein sequence ID" value="HIY91924.1"/>
    <property type="molecule type" value="Genomic_DNA"/>
</dbReference>
<name>A0A9D1ZLS1_9LACO</name>
<gene>
    <name evidence="2" type="ORF">H9820_03135</name>
</gene>
<keyword evidence="1" id="KW-0812">Transmembrane</keyword>
<accession>A0A9D1ZLS1</accession>
<dbReference type="AlphaFoldDB" id="A0A9D1ZLS1"/>
<evidence type="ECO:0000313" key="2">
    <source>
        <dbReference type="EMBL" id="HIY91924.1"/>
    </source>
</evidence>
<feature type="transmembrane region" description="Helical" evidence="1">
    <location>
        <begin position="45"/>
        <end position="66"/>
    </location>
</feature>
<evidence type="ECO:0000313" key="3">
    <source>
        <dbReference type="Proteomes" id="UP000824013"/>
    </source>
</evidence>
<proteinExistence type="predicted"/>
<dbReference type="Proteomes" id="UP000824013">
    <property type="component" value="Unassembled WGS sequence"/>
</dbReference>
<sequence length="112" mass="13086">MSLLYTLFLILYPLVLICLIDRHFHVMDMKTQKFDLDLNLIISKSYVYTVVYLVIIIPIIFVYFYFSLGLMKDMWSTVLIVLKGVDVLLTGLILIFCGSQLLIFNRSIKKLI</sequence>
<evidence type="ECO:0000256" key="1">
    <source>
        <dbReference type="SAM" id="Phobius"/>
    </source>
</evidence>
<reference evidence="2" key="1">
    <citation type="journal article" date="2021" name="PeerJ">
        <title>Extensive microbial diversity within the chicken gut microbiome revealed by metagenomics and culture.</title>
        <authorList>
            <person name="Gilroy R."/>
            <person name="Ravi A."/>
            <person name="Getino M."/>
            <person name="Pursley I."/>
            <person name="Horton D.L."/>
            <person name="Alikhan N.F."/>
            <person name="Baker D."/>
            <person name="Gharbi K."/>
            <person name="Hall N."/>
            <person name="Watson M."/>
            <person name="Adriaenssens E.M."/>
            <person name="Foster-Nyarko E."/>
            <person name="Jarju S."/>
            <person name="Secka A."/>
            <person name="Antonio M."/>
            <person name="Oren A."/>
            <person name="Chaudhuri R.R."/>
            <person name="La Ragione R."/>
            <person name="Hildebrand F."/>
            <person name="Pallen M.J."/>
        </authorList>
    </citation>
    <scope>NUCLEOTIDE SEQUENCE</scope>
    <source>
        <strain evidence="2">3204</strain>
    </source>
</reference>